<keyword evidence="6 7" id="KW-0349">Heme</keyword>
<keyword evidence="8" id="KW-0472">Membrane</keyword>
<dbReference type="SUPFAM" id="SSF48264">
    <property type="entry name" value="Cytochrome P450"/>
    <property type="match status" value="1"/>
</dbReference>
<evidence type="ECO:0000313" key="10">
    <source>
        <dbReference type="Proteomes" id="UP001215712"/>
    </source>
</evidence>
<protein>
    <submittedName>
        <fullName evidence="9">Cytochrome P450</fullName>
    </submittedName>
</protein>
<gene>
    <name evidence="9" type="ORF">N7493_004893</name>
</gene>
<dbReference type="EMBL" id="JAQJAN010000006">
    <property type="protein sequence ID" value="KAJ5727073.1"/>
    <property type="molecule type" value="Genomic_DNA"/>
</dbReference>
<evidence type="ECO:0000256" key="3">
    <source>
        <dbReference type="ARBA" id="ARBA00022723"/>
    </source>
</evidence>
<dbReference type="PRINTS" id="PR00463">
    <property type="entry name" value="EP450I"/>
</dbReference>
<dbReference type="Pfam" id="PF00067">
    <property type="entry name" value="p450"/>
    <property type="match status" value="1"/>
</dbReference>
<evidence type="ECO:0000256" key="4">
    <source>
        <dbReference type="ARBA" id="ARBA00023002"/>
    </source>
</evidence>
<dbReference type="Proteomes" id="UP001215712">
    <property type="component" value="Unassembled WGS sequence"/>
</dbReference>
<keyword evidence="10" id="KW-1185">Reference proteome</keyword>
<keyword evidence="3 6" id="KW-0479">Metal-binding</keyword>
<dbReference type="PROSITE" id="PS00086">
    <property type="entry name" value="CYTOCHROME_P450"/>
    <property type="match status" value="1"/>
</dbReference>
<dbReference type="CDD" id="cd11041">
    <property type="entry name" value="CYP503A1-like"/>
    <property type="match status" value="1"/>
</dbReference>
<organism evidence="9 10">
    <name type="scientific">Penicillium malachiteum</name>
    <dbReference type="NCBI Taxonomy" id="1324776"/>
    <lineage>
        <taxon>Eukaryota</taxon>
        <taxon>Fungi</taxon>
        <taxon>Dikarya</taxon>
        <taxon>Ascomycota</taxon>
        <taxon>Pezizomycotina</taxon>
        <taxon>Eurotiomycetes</taxon>
        <taxon>Eurotiomycetidae</taxon>
        <taxon>Eurotiales</taxon>
        <taxon>Aspergillaceae</taxon>
        <taxon>Penicillium</taxon>
    </lineage>
</organism>
<accession>A0AAD6HLW4</accession>
<name>A0AAD6HLW4_9EURO</name>
<feature type="binding site" description="axial binding residue" evidence="6">
    <location>
        <position position="477"/>
    </location>
    <ligand>
        <name>heme</name>
        <dbReference type="ChEBI" id="CHEBI:30413"/>
    </ligand>
    <ligandPart>
        <name>Fe</name>
        <dbReference type="ChEBI" id="CHEBI:18248"/>
    </ligandPart>
</feature>
<dbReference type="InterPro" id="IPR036396">
    <property type="entry name" value="Cyt_P450_sf"/>
</dbReference>
<keyword evidence="5 6" id="KW-0408">Iron</keyword>
<reference evidence="9" key="1">
    <citation type="journal article" date="2023" name="IMA Fungus">
        <title>Comparative genomic study of the Penicillium genus elucidates a diverse pangenome and 15 lateral gene transfer events.</title>
        <authorList>
            <person name="Petersen C."/>
            <person name="Sorensen T."/>
            <person name="Nielsen M.R."/>
            <person name="Sondergaard T.E."/>
            <person name="Sorensen J.L."/>
            <person name="Fitzpatrick D.A."/>
            <person name="Frisvad J.C."/>
            <person name="Nielsen K.L."/>
        </authorList>
    </citation>
    <scope>NUCLEOTIDE SEQUENCE</scope>
    <source>
        <strain evidence="9">IBT 17514</strain>
    </source>
</reference>
<evidence type="ECO:0000313" key="9">
    <source>
        <dbReference type="EMBL" id="KAJ5727073.1"/>
    </source>
</evidence>
<dbReference type="AlphaFoldDB" id="A0AAD6HLW4"/>
<proteinExistence type="inferred from homology"/>
<reference evidence="9" key="2">
    <citation type="submission" date="2023-01" db="EMBL/GenBank/DDBJ databases">
        <authorList>
            <person name="Petersen C."/>
        </authorList>
    </citation>
    <scope>NUCLEOTIDE SEQUENCE</scope>
    <source>
        <strain evidence="9">IBT 17514</strain>
    </source>
</reference>
<dbReference type="InterPro" id="IPR017972">
    <property type="entry name" value="Cyt_P450_CS"/>
</dbReference>
<dbReference type="GO" id="GO:0004497">
    <property type="term" value="F:monooxygenase activity"/>
    <property type="evidence" value="ECO:0007669"/>
    <property type="project" value="UniProtKB-KW"/>
</dbReference>
<comment type="cofactor">
    <cofactor evidence="1 6">
        <name>heme</name>
        <dbReference type="ChEBI" id="CHEBI:30413"/>
    </cofactor>
</comment>
<feature type="transmembrane region" description="Helical" evidence="8">
    <location>
        <begin position="36"/>
        <end position="54"/>
    </location>
</feature>
<keyword evidence="7" id="KW-0503">Monooxygenase</keyword>
<dbReference type="GO" id="GO:0005506">
    <property type="term" value="F:iron ion binding"/>
    <property type="evidence" value="ECO:0007669"/>
    <property type="project" value="InterPro"/>
</dbReference>
<dbReference type="GO" id="GO:0043386">
    <property type="term" value="P:mycotoxin biosynthetic process"/>
    <property type="evidence" value="ECO:0007669"/>
    <property type="project" value="UniProtKB-ARBA"/>
</dbReference>
<sequence length="539" mass="61037">MMTMINELRMTGLNSTVTNPFEVRLGTMAVWKKPDLTLPLLLIFLGSIFMILCLRRFTENGDGLPVVGRAFMLEPSFITRLRFAFKSRDILTDAYQKYNGTPYRLIRGDTNFVVLPSDYTTELNRLSQEVLNSRACHAFSLCGHLNGMNVVLHTDLHVRALLSTITPSLPRFTGPASQRIGESMNQILPQDSNRWTEVDLMNKFAIIGGQALALSVVGSPLCDNAEFMQLLNENTEDVFFLVFIMRLLPRILQYSVVWFLPAKWRLWWRHKRIEGIVATEFERQKTQPTNLAASDGSPLPSIFTCMKETKKENTLDSGVLTQLLTAISAGGTFSVANFIFAFILDILAHPHFLKDIREEIQQKNTQVDGEWNFNAFEELPRLDSALKETSRLAPGSLTTYSRVVMRDYKLSGGLTLRKGQFICVDSSSRAADDEVYPNAGHYDALRSYNGGLEDHLVQPFKGVYGTDFRWGAGRRACPGRYLASILMKIIIVKLLDEYDFEACHQGRKESFSMHEFSGIRPETKVKLRRRKVSLGIFGV</sequence>
<dbReference type="PANTHER" id="PTHR46206:SF4">
    <property type="entry name" value="P450, PUTATIVE (EUROFUNG)-RELATED"/>
    <property type="match status" value="1"/>
</dbReference>
<keyword evidence="8" id="KW-1133">Transmembrane helix</keyword>
<evidence type="ECO:0000256" key="1">
    <source>
        <dbReference type="ARBA" id="ARBA00001971"/>
    </source>
</evidence>
<dbReference type="InterPro" id="IPR001128">
    <property type="entry name" value="Cyt_P450"/>
</dbReference>
<keyword evidence="4 7" id="KW-0560">Oxidoreductase</keyword>
<keyword evidence="8" id="KW-0812">Transmembrane</keyword>
<evidence type="ECO:0000256" key="5">
    <source>
        <dbReference type="ARBA" id="ARBA00023004"/>
    </source>
</evidence>
<evidence type="ECO:0000256" key="8">
    <source>
        <dbReference type="SAM" id="Phobius"/>
    </source>
</evidence>
<evidence type="ECO:0000256" key="7">
    <source>
        <dbReference type="RuleBase" id="RU000461"/>
    </source>
</evidence>
<dbReference type="PANTHER" id="PTHR46206">
    <property type="entry name" value="CYTOCHROME P450"/>
    <property type="match status" value="1"/>
</dbReference>
<comment type="similarity">
    <text evidence="2 7">Belongs to the cytochrome P450 family.</text>
</comment>
<comment type="caution">
    <text evidence="9">The sequence shown here is derived from an EMBL/GenBank/DDBJ whole genome shotgun (WGS) entry which is preliminary data.</text>
</comment>
<dbReference type="Gene3D" id="1.10.630.10">
    <property type="entry name" value="Cytochrome P450"/>
    <property type="match status" value="1"/>
</dbReference>
<evidence type="ECO:0000256" key="6">
    <source>
        <dbReference type="PIRSR" id="PIRSR602401-1"/>
    </source>
</evidence>
<evidence type="ECO:0000256" key="2">
    <source>
        <dbReference type="ARBA" id="ARBA00010617"/>
    </source>
</evidence>
<dbReference type="InterPro" id="IPR002401">
    <property type="entry name" value="Cyt_P450_E_grp-I"/>
</dbReference>
<dbReference type="GO" id="GO:0020037">
    <property type="term" value="F:heme binding"/>
    <property type="evidence" value="ECO:0007669"/>
    <property type="project" value="InterPro"/>
</dbReference>
<dbReference type="GO" id="GO:0016705">
    <property type="term" value="F:oxidoreductase activity, acting on paired donors, with incorporation or reduction of molecular oxygen"/>
    <property type="evidence" value="ECO:0007669"/>
    <property type="project" value="InterPro"/>
</dbReference>